<dbReference type="SUPFAM" id="SSF160996">
    <property type="entry name" value="HI0933 insert domain-like"/>
    <property type="match status" value="1"/>
</dbReference>
<dbReference type="OrthoDB" id="9773233at2"/>
<dbReference type="Pfam" id="PF03486">
    <property type="entry name" value="HI0933_like"/>
    <property type="match status" value="1"/>
</dbReference>
<keyword evidence="3" id="KW-0274">FAD</keyword>
<dbReference type="InterPro" id="IPR055178">
    <property type="entry name" value="RsdA/BaiN/AoA(So)-like_dom"/>
</dbReference>
<dbReference type="EMBL" id="PDNZ01000001">
    <property type="protein sequence ID" value="PWW83211.1"/>
    <property type="molecule type" value="Genomic_DNA"/>
</dbReference>
<dbReference type="SUPFAM" id="SSF51905">
    <property type="entry name" value="FAD/NAD(P)-binding domain"/>
    <property type="match status" value="1"/>
</dbReference>
<evidence type="ECO:0000259" key="4">
    <source>
        <dbReference type="Pfam" id="PF03486"/>
    </source>
</evidence>
<dbReference type="Gene3D" id="1.10.8.260">
    <property type="entry name" value="HI0933 insert domain-like"/>
    <property type="match status" value="1"/>
</dbReference>
<gene>
    <name evidence="6" type="ORF">CR164_01225</name>
</gene>
<dbReference type="Gene3D" id="3.50.50.60">
    <property type="entry name" value="FAD/NAD(P)-binding domain"/>
    <property type="match status" value="1"/>
</dbReference>
<name>A0A317TBK2_9CHLB</name>
<dbReference type="NCBIfam" id="TIGR00275">
    <property type="entry name" value="aminoacetone oxidase family FAD-binding enzyme"/>
    <property type="match status" value="1"/>
</dbReference>
<comment type="cofactor">
    <cofactor evidence="1">
        <name>FAD</name>
        <dbReference type="ChEBI" id="CHEBI:57692"/>
    </cofactor>
</comment>
<dbReference type="InterPro" id="IPR023166">
    <property type="entry name" value="BaiN-like_dom_sf"/>
</dbReference>
<accession>A0A317TBK2</accession>
<dbReference type="Gene3D" id="2.40.30.10">
    <property type="entry name" value="Translation factors"/>
    <property type="match status" value="1"/>
</dbReference>
<keyword evidence="7" id="KW-1185">Reference proteome</keyword>
<feature type="domain" description="RsdA/BaiN/AoA(So)-like insert" evidence="5">
    <location>
        <begin position="210"/>
        <end position="371"/>
    </location>
</feature>
<evidence type="ECO:0000259" key="5">
    <source>
        <dbReference type="Pfam" id="PF22780"/>
    </source>
</evidence>
<sequence length="429" mass="46973">MRKISDTVHSDVLIIGGGSSGMCAAIAARKKARSCGFADKDFQVTILERNRRPGVKIGISGGGKCNITHDGTVDELLEKGFFRKSEQRFLRHALYAFSNKDLLELLERQGLRTVVRYDGRVFPGSGRADDVLKVFERELESSLIQVLTGERVKRVENLNGVFRIMTETREFSADMLVVATGGVSYPQTGTQGDGLKIACSFGHKITKPLPALAPIYLDNAPSRTLVGVSLRDVTLKVETDSNSVARTGDLLITHKGLSGPACLSLSREVAEMRVEAGESRVMIDFFPNCSAETLGKKLQEHAFAKGGQLIRRFLQQQTTIPSSFVPLIMQRSGIDQEEKWGNLTKKARRSLELVLQNFAFGLVKAIPLEAGEVSAGGVVLKEVNPKTMESKKCRNLFLCGELLDYTGEIGGFNLQAAFSTGWLAGWSVR</sequence>
<proteinExistence type="predicted"/>
<dbReference type="Proteomes" id="UP000246278">
    <property type="component" value="Unassembled WGS sequence"/>
</dbReference>
<evidence type="ECO:0000256" key="3">
    <source>
        <dbReference type="ARBA" id="ARBA00022827"/>
    </source>
</evidence>
<evidence type="ECO:0000256" key="2">
    <source>
        <dbReference type="ARBA" id="ARBA00022630"/>
    </source>
</evidence>
<feature type="domain" description="RsdA/BaiN/AoA(So)-like Rossmann fold-like" evidence="4">
    <location>
        <begin position="11"/>
        <end position="425"/>
    </location>
</feature>
<dbReference type="InterPro" id="IPR036188">
    <property type="entry name" value="FAD/NAD-bd_sf"/>
</dbReference>
<protein>
    <submittedName>
        <fullName evidence="6">Aminoacetone oxidase family FAD-binding enzyme</fullName>
    </submittedName>
</protein>
<evidence type="ECO:0000313" key="7">
    <source>
        <dbReference type="Proteomes" id="UP000246278"/>
    </source>
</evidence>
<reference evidence="7" key="1">
    <citation type="submission" date="2017-10" db="EMBL/GenBank/DDBJ databases">
        <authorList>
            <person name="Gaisin V.A."/>
            <person name="Rysina M.S."/>
            <person name="Grouzdev D.S."/>
        </authorList>
    </citation>
    <scope>NUCLEOTIDE SEQUENCE [LARGE SCALE GENOMIC DNA]</scope>
    <source>
        <strain evidence="7">V1</strain>
    </source>
</reference>
<organism evidence="6 7">
    <name type="scientific">Prosthecochloris marina</name>
    <dbReference type="NCBI Taxonomy" id="2017681"/>
    <lineage>
        <taxon>Bacteria</taxon>
        <taxon>Pseudomonadati</taxon>
        <taxon>Chlorobiota</taxon>
        <taxon>Chlorobiia</taxon>
        <taxon>Chlorobiales</taxon>
        <taxon>Chlorobiaceae</taxon>
        <taxon>Prosthecochloris</taxon>
    </lineage>
</organism>
<keyword evidence="2" id="KW-0285">Flavoprotein</keyword>
<dbReference type="Pfam" id="PF22780">
    <property type="entry name" value="HI0933_like_1st"/>
    <property type="match status" value="1"/>
</dbReference>
<evidence type="ECO:0000256" key="1">
    <source>
        <dbReference type="ARBA" id="ARBA00001974"/>
    </source>
</evidence>
<dbReference type="PANTHER" id="PTHR42887">
    <property type="entry name" value="OS12G0638800 PROTEIN"/>
    <property type="match status" value="1"/>
</dbReference>
<dbReference type="AlphaFoldDB" id="A0A317TBK2"/>
<comment type="caution">
    <text evidence="6">The sequence shown here is derived from an EMBL/GenBank/DDBJ whole genome shotgun (WGS) entry which is preliminary data.</text>
</comment>
<dbReference type="RefSeq" id="WP_110022093.1">
    <property type="nucleotide sequence ID" value="NZ_PDNZ01000001.1"/>
</dbReference>
<dbReference type="PANTHER" id="PTHR42887:SF2">
    <property type="entry name" value="OS12G0638800 PROTEIN"/>
    <property type="match status" value="1"/>
</dbReference>
<dbReference type="InterPro" id="IPR057661">
    <property type="entry name" value="RsdA/BaiN/AoA(So)_Rossmann"/>
</dbReference>
<evidence type="ECO:0000313" key="6">
    <source>
        <dbReference type="EMBL" id="PWW83211.1"/>
    </source>
</evidence>
<dbReference type="InterPro" id="IPR004792">
    <property type="entry name" value="BaiN-like"/>
</dbReference>